<comment type="caution">
    <text evidence="3">The sequence shown here is derived from an EMBL/GenBank/DDBJ whole genome shotgun (WGS) entry which is preliminary data.</text>
</comment>
<name>A0A850PC31_9PROT</name>
<feature type="region of interest" description="Disordered" evidence="1">
    <location>
        <begin position="94"/>
        <end position="172"/>
    </location>
</feature>
<feature type="chain" id="PRO_5032980078" evidence="2">
    <location>
        <begin position="31"/>
        <end position="172"/>
    </location>
</feature>
<protein>
    <submittedName>
        <fullName evidence="3">Uncharacterized protein</fullName>
    </submittedName>
</protein>
<organism evidence="3 4">
    <name type="scientific">Ameyamaea chiangmaiensis</name>
    <dbReference type="NCBI Taxonomy" id="442969"/>
    <lineage>
        <taxon>Bacteria</taxon>
        <taxon>Pseudomonadati</taxon>
        <taxon>Pseudomonadota</taxon>
        <taxon>Alphaproteobacteria</taxon>
        <taxon>Acetobacterales</taxon>
        <taxon>Acetobacteraceae</taxon>
        <taxon>Ameyamaea</taxon>
    </lineage>
</organism>
<dbReference type="EMBL" id="JABXXR010000137">
    <property type="protein sequence ID" value="NVN41498.1"/>
    <property type="molecule type" value="Genomic_DNA"/>
</dbReference>
<keyword evidence="2" id="KW-0732">Signal</keyword>
<dbReference type="AlphaFoldDB" id="A0A850PC31"/>
<evidence type="ECO:0000313" key="3">
    <source>
        <dbReference type="EMBL" id="NVN41498.1"/>
    </source>
</evidence>
<sequence length="172" mass="17626">MTSRSIRVSGAVGAMLLSSALLSPLHVALARTAVPDTRATPPISATLASATVLPATATVVRPARRAIRLTDTSLPTPSATQVDAPAGASLTHSISAEQPADGFSAAPVPDDDMRAPMRRGQDLTAATIEPDLFSRSRHLEGSGFSDGSQASDRRRGHGSAAAGLQLTVPVLQ</sequence>
<evidence type="ECO:0000256" key="1">
    <source>
        <dbReference type="SAM" id="MobiDB-lite"/>
    </source>
</evidence>
<accession>A0A850PC31</accession>
<evidence type="ECO:0000313" key="4">
    <source>
        <dbReference type="Proteomes" id="UP000585665"/>
    </source>
</evidence>
<feature type="signal peptide" evidence="2">
    <location>
        <begin position="1"/>
        <end position="30"/>
    </location>
</feature>
<feature type="compositionally biased region" description="Basic and acidic residues" evidence="1">
    <location>
        <begin position="111"/>
        <end position="121"/>
    </location>
</feature>
<gene>
    <name evidence="3" type="ORF">HUK82_13125</name>
</gene>
<reference evidence="3 4" key="1">
    <citation type="submission" date="2020-06" db="EMBL/GenBank/DDBJ databases">
        <title>Description of novel acetic acid bacteria.</title>
        <authorList>
            <person name="Sombolestani A."/>
        </authorList>
    </citation>
    <scope>NUCLEOTIDE SEQUENCE [LARGE SCALE GENOMIC DNA]</scope>
    <source>
        <strain evidence="3 4">LMG 27010</strain>
    </source>
</reference>
<evidence type="ECO:0000256" key="2">
    <source>
        <dbReference type="SAM" id="SignalP"/>
    </source>
</evidence>
<dbReference type="RefSeq" id="WP_176614391.1">
    <property type="nucleotide sequence ID" value="NZ_JABXXR010000137.1"/>
</dbReference>
<dbReference type="Proteomes" id="UP000585665">
    <property type="component" value="Unassembled WGS sequence"/>
</dbReference>
<keyword evidence="4" id="KW-1185">Reference proteome</keyword>
<proteinExistence type="predicted"/>